<dbReference type="PROSITE" id="PS50943">
    <property type="entry name" value="HTH_CROC1"/>
    <property type="match status" value="1"/>
</dbReference>
<dbReference type="EMBL" id="CP108482">
    <property type="protein sequence ID" value="WUS57656.1"/>
    <property type="molecule type" value="Genomic_DNA"/>
</dbReference>
<dbReference type="Proteomes" id="UP001432014">
    <property type="component" value="Chromosome"/>
</dbReference>
<feature type="domain" description="HTH cro/C1-type" evidence="1">
    <location>
        <begin position="22"/>
        <end position="75"/>
    </location>
</feature>
<evidence type="ECO:0000259" key="1">
    <source>
        <dbReference type="PROSITE" id="PS50943"/>
    </source>
</evidence>
<organism evidence="2 3">
    <name type="scientific">Kitasatospora herbaricolor</name>
    <dbReference type="NCBI Taxonomy" id="68217"/>
    <lineage>
        <taxon>Bacteria</taxon>
        <taxon>Bacillati</taxon>
        <taxon>Actinomycetota</taxon>
        <taxon>Actinomycetes</taxon>
        <taxon>Kitasatosporales</taxon>
        <taxon>Streptomycetaceae</taxon>
        <taxon>Kitasatospora</taxon>
    </lineage>
</organism>
<reference evidence="2 3" key="1">
    <citation type="submission" date="2022-10" db="EMBL/GenBank/DDBJ databases">
        <title>The complete genomes of actinobacterial strains from the NBC collection.</title>
        <authorList>
            <person name="Joergensen T.S."/>
            <person name="Alvarez Arevalo M."/>
            <person name="Sterndorff E.B."/>
            <person name="Faurdal D."/>
            <person name="Vuksanovic O."/>
            <person name="Mourched A.-S."/>
            <person name="Charusanti P."/>
            <person name="Shaw S."/>
            <person name="Blin K."/>
            <person name="Weber T."/>
        </authorList>
    </citation>
    <scope>NUCLEOTIDE SEQUENCE [LARGE SCALE GENOMIC DNA]</scope>
    <source>
        <strain evidence="2 3">NBC_01247</strain>
    </source>
</reference>
<dbReference type="Gene3D" id="1.10.260.40">
    <property type="entry name" value="lambda repressor-like DNA-binding domains"/>
    <property type="match status" value="1"/>
</dbReference>
<dbReference type="InterPro" id="IPR010982">
    <property type="entry name" value="Lambda_DNA-bd_dom_sf"/>
</dbReference>
<dbReference type="Pfam" id="PF13560">
    <property type="entry name" value="HTH_31"/>
    <property type="match status" value="1"/>
</dbReference>
<name>A0ABZ1W9X4_9ACTN</name>
<dbReference type="InterPro" id="IPR001387">
    <property type="entry name" value="Cro/C1-type_HTH"/>
</dbReference>
<proteinExistence type="predicted"/>
<dbReference type="Pfam" id="PF19054">
    <property type="entry name" value="DUF5753"/>
    <property type="match status" value="1"/>
</dbReference>
<dbReference type="InterPro" id="IPR043917">
    <property type="entry name" value="DUF5753"/>
</dbReference>
<keyword evidence="3" id="KW-1185">Reference proteome</keyword>
<dbReference type="SUPFAM" id="SSF47413">
    <property type="entry name" value="lambda repressor-like DNA-binding domains"/>
    <property type="match status" value="1"/>
</dbReference>
<accession>A0ABZ1W9X4</accession>
<dbReference type="CDD" id="cd00093">
    <property type="entry name" value="HTH_XRE"/>
    <property type="match status" value="1"/>
</dbReference>
<evidence type="ECO:0000313" key="3">
    <source>
        <dbReference type="Proteomes" id="UP001432014"/>
    </source>
</evidence>
<sequence length="288" mass="32009">MVFKGRDLHPERSARDLYGAEIRRHRLRADGMSLARLADVLNFSKAHLSRIETAESAPPEGLSERLDAAFGTDGLFAKLYPLARREEFPDRYRRQMELAGVATLHESYTVTIHGLLQTPAFAEAMLRAGDPFATTDEIADRLAARLRRQERLHGPNPPRYWFITDEVALHRPVGGPAVMREQLGTLLAAGELVHVTLQVLPYTAGEHSEMGGSLTLLTLPNRSEIAYEEGSRSGSLIEDPKAVAKRRALYDLLRAQALSPKESMAMISSALEGFSNELRRTSRPVAEE</sequence>
<dbReference type="RefSeq" id="WP_329496654.1">
    <property type="nucleotide sequence ID" value="NZ_CP108460.1"/>
</dbReference>
<evidence type="ECO:0000313" key="2">
    <source>
        <dbReference type="EMBL" id="WUS57656.1"/>
    </source>
</evidence>
<gene>
    <name evidence="2" type="ORF">OG469_20345</name>
</gene>
<protein>
    <submittedName>
        <fullName evidence="2">Helix-turn-helix transcriptional regulator</fullName>
    </submittedName>
</protein>
<dbReference type="SMART" id="SM00530">
    <property type="entry name" value="HTH_XRE"/>
    <property type="match status" value="1"/>
</dbReference>